<evidence type="ECO:0000313" key="2">
    <source>
        <dbReference type="Proteomes" id="UP000230935"/>
    </source>
</evidence>
<evidence type="ECO:0008006" key="3">
    <source>
        <dbReference type="Google" id="ProtNLM"/>
    </source>
</evidence>
<dbReference type="Gene3D" id="3.10.310.30">
    <property type="match status" value="1"/>
</dbReference>
<dbReference type="Gene3D" id="3.90.1640.10">
    <property type="entry name" value="inorganic pyrophosphatase (n-terminal core)"/>
    <property type="match status" value="1"/>
</dbReference>
<organism evidence="1 2">
    <name type="scientific">Candidatus Buchananbacteria bacterium CG10_big_fil_rev_8_21_14_0_10_42_9</name>
    <dbReference type="NCBI Taxonomy" id="1974526"/>
    <lineage>
        <taxon>Bacteria</taxon>
        <taxon>Candidatus Buchananiibacteriota</taxon>
    </lineage>
</organism>
<proteinExistence type="predicted"/>
<sequence length="385" mass="42707">MAKNKKEHKIMALSTEQQIWGQLKRSQNPLIVFQPKEIDGLASALALYLLLSQIGLKPEIACANFTTSPNISFLPNLDKIKPKLDSLQQLVVKLNVAKDKIKDFSYNFVDNKLHIFITPHDGGITSSDARITTSNYKHDLIITAGVIDLPSLGPLYQNNIDFFLATPIINIDCDPQNEQYGQINHVQINDTSTAETVYKLLRTNPELVLDDQIANCLLTGMIAKTQSFKSKSVTPETLHLASQLMDAGADREMIIGKLYRSRSVTTLNLWGRVLTKLKSAEQNKLVWSVLTADDFLSAGTEDHELDAVCEELISQMPSAQIFALLYQKEPGGLEALITSFNQTDLLQSLKSLKPSGTKFKVTIALKGTPIEAEQALTTELKKLII</sequence>
<accession>A0A2H0W394</accession>
<dbReference type="InterPro" id="IPR038763">
    <property type="entry name" value="DHH_sf"/>
</dbReference>
<dbReference type="AlphaFoldDB" id="A0A2H0W394"/>
<name>A0A2H0W394_9BACT</name>
<dbReference type="PANTHER" id="PTHR47618:SF1">
    <property type="entry name" value="BIFUNCTIONAL OLIGORIBONUCLEASE AND PAP PHOSPHATASE NRNA"/>
    <property type="match status" value="1"/>
</dbReference>
<dbReference type="EMBL" id="PEZZ01000027">
    <property type="protein sequence ID" value="PIS05001.1"/>
    <property type="molecule type" value="Genomic_DNA"/>
</dbReference>
<protein>
    <recommendedName>
        <fullName evidence="3">DDH domain-containing protein</fullName>
    </recommendedName>
</protein>
<dbReference type="Proteomes" id="UP000230935">
    <property type="component" value="Unassembled WGS sequence"/>
</dbReference>
<dbReference type="SUPFAM" id="SSF64182">
    <property type="entry name" value="DHH phosphoesterases"/>
    <property type="match status" value="1"/>
</dbReference>
<reference evidence="2" key="1">
    <citation type="submission" date="2017-09" db="EMBL/GenBank/DDBJ databases">
        <title>Depth-based differentiation of microbial function through sediment-hosted aquifers and enrichment of novel symbionts in the deep terrestrial subsurface.</title>
        <authorList>
            <person name="Probst A.J."/>
            <person name="Ladd B."/>
            <person name="Jarett J.K."/>
            <person name="Geller-Mcgrath D.E."/>
            <person name="Sieber C.M.K."/>
            <person name="Emerson J.B."/>
            <person name="Anantharaman K."/>
            <person name="Thomas B.C."/>
            <person name="Malmstrom R."/>
            <person name="Stieglmeier M."/>
            <person name="Klingl A."/>
            <person name="Woyke T."/>
            <person name="Ryan C.M."/>
            <person name="Banfield J.F."/>
        </authorList>
    </citation>
    <scope>NUCLEOTIDE SEQUENCE [LARGE SCALE GENOMIC DNA]</scope>
</reference>
<comment type="caution">
    <text evidence="1">The sequence shown here is derived from an EMBL/GenBank/DDBJ whole genome shotgun (WGS) entry which is preliminary data.</text>
</comment>
<dbReference type="PANTHER" id="PTHR47618">
    <property type="entry name" value="BIFUNCTIONAL OLIGORIBONUCLEASE AND PAP PHOSPHATASE NRNA"/>
    <property type="match status" value="1"/>
</dbReference>
<gene>
    <name evidence="1" type="ORF">COT81_03495</name>
</gene>
<dbReference type="InterPro" id="IPR051319">
    <property type="entry name" value="Oligoribo/pAp-PDE_c-di-AMP_PDE"/>
</dbReference>
<evidence type="ECO:0000313" key="1">
    <source>
        <dbReference type="EMBL" id="PIS05001.1"/>
    </source>
</evidence>